<dbReference type="PANTHER" id="PTHR43798">
    <property type="entry name" value="MONOACYLGLYCEROL LIPASE"/>
    <property type="match status" value="1"/>
</dbReference>
<reference evidence="3" key="1">
    <citation type="submission" date="2014-08" db="EMBL/GenBank/DDBJ databases">
        <authorList>
            <person name="Moulin L."/>
        </authorList>
    </citation>
    <scope>NUCLEOTIDE SEQUENCE [LARGE SCALE GENOMIC DNA]</scope>
</reference>
<gene>
    <name evidence="2" type="ORF">MPL3356_300249</name>
</gene>
<dbReference type="EMBL" id="CCMZ01000024">
    <property type="protein sequence ID" value="CDX20072.1"/>
    <property type="molecule type" value="Genomic_DNA"/>
</dbReference>
<dbReference type="Gene3D" id="3.40.50.1820">
    <property type="entry name" value="alpha/beta hydrolase"/>
    <property type="match status" value="1"/>
</dbReference>
<dbReference type="SUPFAM" id="SSF53474">
    <property type="entry name" value="alpha/beta-Hydrolases"/>
    <property type="match status" value="1"/>
</dbReference>
<dbReference type="PRINTS" id="PR00412">
    <property type="entry name" value="EPOXHYDRLASE"/>
</dbReference>
<dbReference type="InterPro" id="IPR000073">
    <property type="entry name" value="AB_hydrolase_1"/>
</dbReference>
<dbReference type="Pfam" id="PF00561">
    <property type="entry name" value="Abhydrolase_1"/>
    <property type="match status" value="1"/>
</dbReference>
<dbReference type="Proteomes" id="UP000045285">
    <property type="component" value="Unassembled WGS sequence"/>
</dbReference>
<dbReference type="STRING" id="69974.MPLDJ20_70004"/>
<evidence type="ECO:0000259" key="1">
    <source>
        <dbReference type="Pfam" id="PF00561"/>
    </source>
</evidence>
<dbReference type="InterPro" id="IPR029058">
    <property type="entry name" value="AB_hydrolase_fold"/>
</dbReference>
<organism evidence="2 3">
    <name type="scientific">Mesorhizobium plurifarium</name>
    <dbReference type="NCBI Taxonomy" id="69974"/>
    <lineage>
        <taxon>Bacteria</taxon>
        <taxon>Pseudomonadati</taxon>
        <taxon>Pseudomonadota</taxon>
        <taxon>Alphaproteobacteria</taxon>
        <taxon>Hyphomicrobiales</taxon>
        <taxon>Phyllobacteriaceae</taxon>
        <taxon>Mesorhizobium</taxon>
    </lineage>
</organism>
<feature type="domain" description="AB hydrolase-1" evidence="1">
    <location>
        <begin position="58"/>
        <end position="297"/>
    </location>
</feature>
<dbReference type="InterPro" id="IPR006311">
    <property type="entry name" value="TAT_signal"/>
</dbReference>
<keyword evidence="2" id="KW-0378">Hydrolase</keyword>
<dbReference type="InterPro" id="IPR050266">
    <property type="entry name" value="AB_hydrolase_sf"/>
</dbReference>
<protein>
    <submittedName>
        <fullName evidence="2">Alpha/beta hydrolase fold protein</fullName>
    </submittedName>
</protein>
<name>A0A090DZ62_MESPL</name>
<proteinExistence type="predicted"/>
<evidence type="ECO:0000313" key="2">
    <source>
        <dbReference type="EMBL" id="CDX20072.1"/>
    </source>
</evidence>
<dbReference type="InterPro" id="IPR000639">
    <property type="entry name" value="Epox_hydrolase-like"/>
</dbReference>
<evidence type="ECO:0000313" key="3">
    <source>
        <dbReference type="Proteomes" id="UP000045285"/>
    </source>
</evidence>
<accession>A0A090DZ62</accession>
<dbReference type="PANTHER" id="PTHR43798:SF33">
    <property type="entry name" value="HYDROLASE, PUTATIVE (AFU_ORTHOLOGUE AFUA_2G14860)-RELATED"/>
    <property type="match status" value="1"/>
</dbReference>
<sequence>MTVKPRRNLLLSLAAAAVGLALYNHRLARRALAARPLGRFIHLRGATLHFLEAGGGRPLLLLHGNGASAEDFATSGIFDKAAAKYRVLAFDRPGFGLSPRPARRRPWTAGAQADLIHAAAAKLGIERYMVVGHSWGATVALEMARRHPRSVAGVVVVAGYHYPPPRLALAISALPAIPLIGTVLRHTVLPSLVRLNWRWAMKQIFHPATIATPFAAMTRELASRPSQLRSISAESFLMLASALFPNRRYAEIAIPVGIIAGAGDRLFDARAEALRLHAEINHSLLDIVLDAGHMVHQSKPQAVLAMIDKVAALASASGPVSGKPI</sequence>
<dbReference type="PROSITE" id="PS51318">
    <property type="entry name" value="TAT"/>
    <property type="match status" value="1"/>
</dbReference>
<keyword evidence="3" id="KW-1185">Reference proteome</keyword>
<dbReference type="GO" id="GO:0016787">
    <property type="term" value="F:hydrolase activity"/>
    <property type="evidence" value="ECO:0007669"/>
    <property type="project" value="UniProtKB-KW"/>
</dbReference>
<dbReference type="PRINTS" id="PR00111">
    <property type="entry name" value="ABHYDROLASE"/>
</dbReference>
<dbReference type="AlphaFoldDB" id="A0A090DZ62"/>
<dbReference type="GO" id="GO:0016020">
    <property type="term" value="C:membrane"/>
    <property type="evidence" value="ECO:0007669"/>
    <property type="project" value="TreeGrafter"/>
</dbReference>